<name>A0A9P0KDR2_ACAOB</name>
<proteinExistence type="predicted"/>
<feature type="region of interest" description="Disordered" evidence="1">
    <location>
        <begin position="1"/>
        <end position="49"/>
    </location>
</feature>
<keyword evidence="3" id="KW-1185">Reference proteome</keyword>
<organism evidence="2 3">
    <name type="scientific">Acanthoscelides obtectus</name>
    <name type="common">Bean weevil</name>
    <name type="synonym">Bruchus obtectus</name>
    <dbReference type="NCBI Taxonomy" id="200917"/>
    <lineage>
        <taxon>Eukaryota</taxon>
        <taxon>Metazoa</taxon>
        <taxon>Ecdysozoa</taxon>
        <taxon>Arthropoda</taxon>
        <taxon>Hexapoda</taxon>
        <taxon>Insecta</taxon>
        <taxon>Pterygota</taxon>
        <taxon>Neoptera</taxon>
        <taxon>Endopterygota</taxon>
        <taxon>Coleoptera</taxon>
        <taxon>Polyphaga</taxon>
        <taxon>Cucujiformia</taxon>
        <taxon>Chrysomeloidea</taxon>
        <taxon>Chrysomelidae</taxon>
        <taxon>Bruchinae</taxon>
        <taxon>Bruchini</taxon>
        <taxon>Acanthoscelides</taxon>
    </lineage>
</organism>
<dbReference type="OrthoDB" id="6774274at2759"/>
<dbReference type="EMBL" id="CAKOFQ010006795">
    <property type="protein sequence ID" value="CAH1972158.1"/>
    <property type="molecule type" value="Genomic_DNA"/>
</dbReference>
<evidence type="ECO:0000256" key="1">
    <source>
        <dbReference type="SAM" id="MobiDB-lite"/>
    </source>
</evidence>
<accession>A0A9P0KDR2</accession>
<evidence type="ECO:0000313" key="3">
    <source>
        <dbReference type="Proteomes" id="UP001152888"/>
    </source>
</evidence>
<sequence>MSSFFSNIFSGHKSKKNKNAKSESKPPPGIFTSNDSENRGETREDEDIPVPILNRRYSLSKSGRMKEKKRMKIAIKDNFPASEDKVQSGAGVDNDRDFPDKAVFDADGIIDEMNKCCDLTRIDKHSESK</sequence>
<dbReference type="Proteomes" id="UP001152888">
    <property type="component" value="Unassembled WGS sequence"/>
</dbReference>
<dbReference type="AlphaFoldDB" id="A0A9P0KDR2"/>
<evidence type="ECO:0000313" key="2">
    <source>
        <dbReference type="EMBL" id="CAH1972158.1"/>
    </source>
</evidence>
<protein>
    <submittedName>
        <fullName evidence="2">Uncharacterized protein</fullName>
    </submittedName>
</protein>
<comment type="caution">
    <text evidence="2">The sequence shown here is derived from an EMBL/GenBank/DDBJ whole genome shotgun (WGS) entry which is preliminary data.</text>
</comment>
<reference evidence="2" key="1">
    <citation type="submission" date="2022-03" db="EMBL/GenBank/DDBJ databases">
        <authorList>
            <person name="Sayadi A."/>
        </authorList>
    </citation>
    <scope>NUCLEOTIDE SEQUENCE</scope>
</reference>
<gene>
    <name evidence="2" type="ORF">ACAOBT_LOCUS9846</name>
</gene>